<organism evidence="1 2">
    <name type="scientific">Pseudomonas syringae pv. philadelphi</name>
    <dbReference type="NCBI Taxonomy" id="251706"/>
    <lineage>
        <taxon>Bacteria</taxon>
        <taxon>Pseudomonadati</taxon>
        <taxon>Pseudomonadota</taxon>
        <taxon>Gammaproteobacteria</taxon>
        <taxon>Pseudomonadales</taxon>
        <taxon>Pseudomonadaceae</taxon>
        <taxon>Pseudomonas</taxon>
    </lineage>
</organism>
<accession>A0A3M3YJA1</accession>
<gene>
    <name evidence="1" type="ORF">ALQ33_200201</name>
</gene>
<evidence type="ECO:0000313" key="2">
    <source>
        <dbReference type="Proteomes" id="UP000279372"/>
    </source>
</evidence>
<proteinExistence type="predicted"/>
<dbReference type="RefSeq" id="WP_147464177.1">
    <property type="nucleotide sequence ID" value="NZ_RBQB01000295.1"/>
</dbReference>
<dbReference type="EMBL" id="RBQB01000295">
    <property type="protein sequence ID" value="RMO82618.1"/>
    <property type="molecule type" value="Genomic_DNA"/>
</dbReference>
<dbReference type="Proteomes" id="UP000279372">
    <property type="component" value="Unassembled WGS sequence"/>
</dbReference>
<dbReference type="AlphaFoldDB" id="A0A3M3YJA1"/>
<reference evidence="1 2" key="1">
    <citation type="submission" date="2018-08" db="EMBL/GenBank/DDBJ databases">
        <title>Recombination of ecologically and evolutionarily significant loci maintains genetic cohesion in the Pseudomonas syringae species complex.</title>
        <authorList>
            <person name="Dillon M."/>
            <person name="Thakur S."/>
            <person name="Almeida R.N.D."/>
            <person name="Weir B.S."/>
            <person name="Guttman D.S."/>
        </authorList>
    </citation>
    <scope>NUCLEOTIDE SEQUENCE [LARGE SCALE GENOMIC DNA]</scope>
    <source>
        <strain evidence="1 2">ICMP 8902</strain>
    </source>
</reference>
<name>A0A3M3YJA1_9PSED</name>
<evidence type="ECO:0000313" key="1">
    <source>
        <dbReference type="EMBL" id="RMO82618.1"/>
    </source>
</evidence>
<comment type="caution">
    <text evidence="1">The sequence shown here is derived from an EMBL/GenBank/DDBJ whole genome shotgun (WGS) entry which is preliminary data.</text>
</comment>
<protein>
    <recommendedName>
        <fullName evidence="3">Replication protein</fullName>
    </recommendedName>
</protein>
<sequence>MSDKKEAVSRRGLPRYTENPSVLSAASNSKTGVKRLANKAGDRFMVISEHGEVMAPVGFHQVVPVDKTQFVKLFSNGVKAITGMSAAAQKVFELIYSIVQGTPGTDRFYLHFMSVEEHQLAISYRTFHRGLGELLKREVVFESVTPNLYFLNIDYLFNGNRMAFIQEYRLTRSLDEPNPPNGTESREE</sequence>
<evidence type="ECO:0008006" key="3">
    <source>
        <dbReference type="Google" id="ProtNLM"/>
    </source>
</evidence>